<evidence type="ECO:0000256" key="1">
    <source>
        <dbReference type="SAM" id="MobiDB-lite"/>
    </source>
</evidence>
<dbReference type="InterPro" id="IPR001810">
    <property type="entry name" value="F-box_dom"/>
</dbReference>
<dbReference type="Proteomes" id="UP000815677">
    <property type="component" value="Unassembled WGS sequence"/>
</dbReference>
<evidence type="ECO:0000313" key="4">
    <source>
        <dbReference type="Proteomes" id="UP000815677"/>
    </source>
</evidence>
<evidence type="ECO:0000313" key="3">
    <source>
        <dbReference type="EMBL" id="GAT56442.1"/>
    </source>
</evidence>
<name>A0ABQ0LZN7_MYCCL</name>
<dbReference type="CDD" id="cd09917">
    <property type="entry name" value="F-box_SF"/>
    <property type="match status" value="1"/>
</dbReference>
<reference evidence="3" key="1">
    <citation type="submission" date="2014-09" db="EMBL/GenBank/DDBJ databases">
        <title>Genome sequence of the luminous mushroom Mycena chlorophos for searching fungal bioluminescence genes.</title>
        <authorList>
            <person name="Tanaka Y."/>
            <person name="Kasuga D."/>
            <person name="Oba Y."/>
            <person name="Hase S."/>
            <person name="Sato K."/>
            <person name="Oba Y."/>
            <person name="Sakakibara Y."/>
        </authorList>
    </citation>
    <scope>NUCLEOTIDE SEQUENCE</scope>
</reference>
<dbReference type="PROSITE" id="PS50181">
    <property type="entry name" value="FBOX"/>
    <property type="match status" value="1"/>
</dbReference>
<dbReference type="EMBL" id="DF849285">
    <property type="protein sequence ID" value="GAT56442.1"/>
    <property type="molecule type" value="Genomic_DNA"/>
</dbReference>
<dbReference type="SUPFAM" id="SSF81383">
    <property type="entry name" value="F-box domain"/>
    <property type="match status" value="1"/>
</dbReference>
<organism evidence="3 4">
    <name type="scientific">Mycena chlorophos</name>
    <name type="common">Agaric fungus</name>
    <name type="synonym">Agaricus chlorophos</name>
    <dbReference type="NCBI Taxonomy" id="658473"/>
    <lineage>
        <taxon>Eukaryota</taxon>
        <taxon>Fungi</taxon>
        <taxon>Dikarya</taxon>
        <taxon>Basidiomycota</taxon>
        <taxon>Agaricomycotina</taxon>
        <taxon>Agaricomycetes</taxon>
        <taxon>Agaricomycetidae</taxon>
        <taxon>Agaricales</taxon>
        <taxon>Marasmiineae</taxon>
        <taxon>Mycenaceae</taxon>
        <taxon>Mycena</taxon>
    </lineage>
</organism>
<feature type="domain" description="F-box" evidence="2">
    <location>
        <begin position="143"/>
        <end position="194"/>
    </location>
</feature>
<evidence type="ECO:0000259" key="2">
    <source>
        <dbReference type="PROSITE" id="PS50181"/>
    </source>
</evidence>
<dbReference type="InterPro" id="IPR036047">
    <property type="entry name" value="F-box-like_dom_sf"/>
</dbReference>
<protein>
    <recommendedName>
        <fullName evidence="2">F-box domain-containing protein</fullName>
    </recommendedName>
</protein>
<feature type="compositionally biased region" description="Basic and acidic residues" evidence="1">
    <location>
        <begin position="104"/>
        <end position="113"/>
    </location>
</feature>
<gene>
    <name evidence="3" type="ORF">MCHLO_13094</name>
</gene>
<feature type="region of interest" description="Disordered" evidence="1">
    <location>
        <begin position="43"/>
        <end position="136"/>
    </location>
</feature>
<feature type="compositionally biased region" description="Acidic residues" evidence="1">
    <location>
        <begin position="84"/>
        <end position="103"/>
    </location>
</feature>
<proteinExistence type="predicted"/>
<accession>A0ABQ0LZN7</accession>
<keyword evidence="4" id="KW-1185">Reference proteome</keyword>
<sequence length="794" mass="88843">MCIFLPAKQSRSWFDHASIISPTPTCPSTTSYNEEIHPAMSGWRQSARLSAAKLQKGASTNKLAQASAKGGTSKKHAANKESISDDNLDWDDFDEPEDADEEMDSRSDVEHGKPPPGKKQKLSNSGQRGDSTRFADKNQNKNKCLLVKMPLNILFEIFGLCHPQDLLSLSCTSHLLRTQLLSQTDPSRGVWKAAREYAQGPPVGPGMTESQWARLIFGKAWCQSCGAPNVQRVDFGLQRRACTTCLKENLVVTSEFKSTFPDIEPSVLDLLRYTNIGANGRAGKSRWYWHEDVDDMVRELESIERGDHVRVRGALKKEGFIAGRKKLVKAISEHAKICGEWKLTAAHRRQEEKNEISRQRYNDLKAKFIELGYVEADINSIKGQKVAEQPTPLTERDWGRVRSQLEKTIEAAKSKRLYFERKAVVDKRRNVAEGLYNTYKFSLVPSQWRSLPPLWSFLAKPVFKDVIEAADDVEVTEAHFQAAVDSLPEMMISAQTARSAHLLELIQTPPTPPAPADAEPGEILPSPPHPHSLDSALAVFVCKRKCRVAPSQWPGSAIPAYVGQEAAAAHHCEEPYSWIHGPHNTVFQLSERGVLVASALLKSVGFDDKATCAQMDTLDARFVCQVCPARKVSGKLTYWVYPWRAAITHFAHIHQAKPCVPQWKLLDPARTELVKGTETDSTLSWACNHCAQHAKQCETRAKVVQHVESIHAISNPSVAVDFFRLVDFDPIPATLHIPKEVMPPPPPLQDQYNCLQCVGGTRLFYFDGVKSHLKAKHKVDWPMEGRDWKKVPKA</sequence>